<keyword evidence="2 5" id="KW-0064">Aspartyl protease</keyword>
<dbReference type="PROSITE" id="PS51767">
    <property type="entry name" value="PEPTIDASE_A1"/>
    <property type="match status" value="1"/>
</dbReference>
<dbReference type="Proteomes" id="UP001161017">
    <property type="component" value="Unassembled WGS sequence"/>
</dbReference>
<feature type="disulfide bond" evidence="4">
    <location>
        <begin position="383"/>
        <end position="415"/>
    </location>
</feature>
<evidence type="ECO:0000313" key="8">
    <source>
        <dbReference type="EMBL" id="MDI1487582.1"/>
    </source>
</evidence>
<accession>A0AA43QKS4</accession>
<protein>
    <recommendedName>
        <fullName evidence="7">Peptidase A1 domain-containing protein</fullName>
    </recommendedName>
</protein>
<dbReference type="CDD" id="cd05471">
    <property type="entry name" value="pepsin_like"/>
    <property type="match status" value="1"/>
</dbReference>
<keyword evidence="5" id="KW-0378">Hydrolase</keyword>
<dbReference type="PANTHER" id="PTHR47966">
    <property type="entry name" value="BETA-SITE APP-CLEAVING ENZYME, ISOFORM A-RELATED"/>
    <property type="match status" value="1"/>
</dbReference>
<dbReference type="PANTHER" id="PTHR47966:SF47">
    <property type="entry name" value="ENDOPEPTIDASE, PUTATIVE (AFU_ORTHOLOGUE AFUA_3G01220)-RELATED"/>
    <property type="match status" value="1"/>
</dbReference>
<dbReference type="InterPro" id="IPR034164">
    <property type="entry name" value="Pepsin-like_dom"/>
</dbReference>
<dbReference type="PROSITE" id="PS00141">
    <property type="entry name" value="ASP_PROTEASE"/>
    <property type="match status" value="1"/>
</dbReference>
<feature type="active site" evidence="3">
    <location>
        <position position="346"/>
    </location>
</feature>
<evidence type="ECO:0000256" key="4">
    <source>
        <dbReference type="PIRSR" id="PIRSR601461-2"/>
    </source>
</evidence>
<dbReference type="PRINTS" id="PR00792">
    <property type="entry name" value="PEPSIN"/>
</dbReference>
<evidence type="ECO:0000259" key="7">
    <source>
        <dbReference type="PROSITE" id="PS51767"/>
    </source>
</evidence>
<dbReference type="InterPro" id="IPR001461">
    <property type="entry name" value="Aspartic_peptidase_A1"/>
</dbReference>
<dbReference type="InterPro" id="IPR001969">
    <property type="entry name" value="Aspartic_peptidase_AS"/>
</dbReference>
<feature type="chain" id="PRO_5041258239" description="Peptidase A1 domain-containing protein" evidence="6">
    <location>
        <begin position="28"/>
        <end position="457"/>
    </location>
</feature>
<dbReference type="InterPro" id="IPR021109">
    <property type="entry name" value="Peptidase_aspartic_dom_sf"/>
</dbReference>
<evidence type="ECO:0000256" key="5">
    <source>
        <dbReference type="RuleBase" id="RU000454"/>
    </source>
</evidence>
<reference evidence="8" key="1">
    <citation type="journal article" date="2023" name="Genome Biol. Evol.">
        <title>First Whole Genome Sequence and Flow Cytometry Genome Size Data for the Lichen-Forming Fungus Ramalina farinacea (Ascomycota).</title>
        <authorList>
            <person name="Llewellyn T."/>
            <person name="Mian S."/>
            <person name="Hill R."/>
            <person name="Leitch I.J."/>
            <person name="Gaya E."/>
        </authorList>
    </citation>
    <scope>NUCLEOTIDE SEQUENCE</scope>
    <source>
        <strain evidence="8">LIQ254RAFAR</strain>
    </source>
</reference>
<dbReference type="EMBL" id="JAPUFD010000005">
    <property type="protein sequence ID" value="MDI1487582.1"/>
    <property type="molecule type" value="Genomic_DNA"/>
</dbReference>
<comment type="similarity">
    <text evidence="1 5">Belongs to the peptidase A1 family.</text>
</comment>
<feature type="signal peptide" evidence="6">
    <location>
        <begin position="1"/>
        <end position="27"/>
    </location>
</feature>
<dbReference type="GO" id="GO:0000324">
    <property type="term" value="C:fungal-type vacuole"/>
    <property type="evidence" value="ECO:0007669"/>
    <property type="project" value="TreeGrafter"/>
</dbReference>
<evidence type="ECO:0000256" key="2">
    <source>
        <dbReference type="ARBA" id="ARBA00022750"/>
    </source>
</evidence>
<keyword evidence="4" id="KW-1015">Disulfide bond</keyword>
<feature type="domain" description="Peptidase A1" evidence="7">
    <location>
        <begin position="95"/>
        <end position="452"/>
    </location>
</feature>
<keyword evidence="9" id="KW-1185">Reference proteome</keyword>
<keyword evidence="6" id="KW-0732">Signal</keyword>
<sequence length="457" mass="48986">MYTSIEFASSSLSILLSLLSFSASSLAQNNNQGGDRSFQVHRQRLDDYWKPSPNRNSQHVLNLKGNRKGNPISAAYAKSLRQGSQVNGTYGYEEVDANELLGGKSYELVIDTGSSDTWLPRNTFQCAAVGTGDYLPQASCEFSDTYTPSASFTPIDNLNYHVTYTSGQALTGTFGTESVQVAGITVNDQQIAVVDNAQYSGDGITAGVLGLAFPADTKAFKGDDYRQDYAGTQQVYSPIFTSMYTEGNVAPLFSIALDRNSGGLLAIGGLPPVSYFPVFASSPFELLSTGDGTDQGVASLSSYTLYSITVQGFDYRGSNVSQWSYDNYPNPFGSPSDNTQVQTIVDTGVSLMFLPKGVADAVNALFTPRYSYVNSAGYYVISCNATAPTFGVKIGFETFYVNPKDMVVNIGSGTCVSGIAATGSNGASFLGQTFLKNVLAVFDVGAQMMRFAAREYY</sequence>
<evidence type="ECO:0000313" key="9">
    <source>
        <dbReference type="Proteomes" id="UP001161017"/>
    </source>
</evidence>
<evidence type="ECO:0000256" key="6">
    <source>
        <dbReference type="SAM" id="SignalP"/>
    </source>
</evidence>
<gene>
    <name evidence="8" type="ORF">OHK93_006852</name>
</gene>
<proteinExistence type="inferred from homology"/>
<dbReference type="InterPro" id="IPR033121">
    <property type="entry name" value="PEPTIDASE_A1"/>
</dbReference>
<feature type="active site" evidence="3">
    <location>
        <position position="111"/>
    </location>
</feature>
<comment type="caution">
    <text evidence="8">The sequence shown here is derived from an EMBL/GenBank/DDBJ whole genome shotgun (WGS) entry which is preliminary data.</text>
</comment>
<organism evidence="8 9">
    <name type="scientific">Ramalina farinacea</name>
    <dbReference type="NCBI Taxonomy" id="258253"/>
    <lineage>
        <taxon>Eukaryota</taxon>
        <taxon>Fungi</taxon>
        <taxon>Dikarya</taxon>
        <taxon>Ascomycota</taxon>
        <taxon>Pezizomycotina</taxon>
        <taxon>Lecanoromycetes</taxon>
        <taxon>OSLEUM clade</taxon>
        <taxon>Lecanoromycetidae</taxon>
        <taxon>Lecanorales</taxon>
        <taxon>Lecanorineae</taxon>
        <taxon>Ramalinaceae</taxon>
        <taxon>Ramalina</taxon>
    </lineage>
</organism>
<name>A0AA43QKS4_9LECA</name>
<evidence type="ECO:0000256" key="1">
    <source>
        <dbReference type="ARBA" id="ARBA00007447"/>
    </source>
</evidence>
<dbReference type="GO" id="GO:0006508">
    <property type="term" value="P:proteolysis"/>
    <property type="evidence" value="ECO:0007669"/>
    <property type="project" value="UniProtKB-KW"/>
</dbReference>
<keyword evidence="5" id="KW-0645">Protease</keyword>
<dbReference type="SUPFAM" id="SSF50630">
    <property type="entry name" value="Acid proteases"/>
    <property type="match status" value="1"/>
</dbReference>
<dbReference type="GO" id="GO:0004190">
    <property type="term" value="F:aspartic-type endopeptidase activity"/>
    <property type="evidence" value="ECO:0007669"/>
    <property type="project" value="UniProtKB-KW"/>
</dbReference>
<dbReference type="Gene3D" id="2.40.70.10">
    <property type="entry name" value="Acid Proteases"/>
    <property type="match status" value="2"/>
</dbReference>
<dbReference type="AlphaFoldDB" id="A0AA43QKS4"/>
<evidence type="ECO:0000256" key="3">
    <source>
        <dbReference type="PIRSR" id="PIRSR601461-1"/>
    </source>
</evidence>
<dbReference type="Pfam" id="PF00026">
    <property type="entry name" value="Asp"/>
    <property type="match status" value="1"/>
</dbReference>